<keyword evidence="3" id="KW-1185">Reference proteome</keyword>
<feature type="compositionally biased region" description="Polar residues" evidence="1">
    <location>
        <begin position="578"/>
        <end position="602"/>
    </location>
</feature>
<feature type="region of interest" description="Disordered" evidence="1">
    <location>
        <begin position="532"/>
        <end position="602"/>
    </location>
</feature>
<sequence length="751" mass="79925">MCHVSLSFIGEDIKFHSIILHLSATSCIGDVSLTATNSGQSMHTRFMPEGCEQGQEYEQRAQASEPEPRTKWCRISTHNYVPPSGSVPTGAPAPSSIAVQEAVAASSRLETHVPSTSAEPAPQERVGSYANPAPSLWQQTPPGAIVANLHRDGQAAAAAQRKLAAVQAKSIVKKLSVCLLLWTKISQAGDESTTYKISVEPHAPIMLSAYPHIVDALAPPHLPESLPSVPDTPRAPATDPSSAPGPPVPSPALCVEVFDPALSRWVVTAVSDSLGVDLGSRKAEVLLRAWAPNRKLTNVDCPGLAGHLERLYGIRCSTDGSYERKRAASPPAATSSSKRIRLASDPLPIAPMNARSPARRATTYSGHAASSPGPILHDTGRSLLRFHQPSNPQPIPSSFYLSLNDLPTIDEESDHEGTPSTTSADIEQDGPASLASVAMDSSDASVLFPSRYYFADIYHGAKRIDELHTASGLSIRDAFAEVFPKARYAESTWTAAKRVLRKATKAECAEWLAKGKTASTLFTNFRSIVQARQHERPLPRSARRGQTLPPSTPGSPMVVLGNVPPVESHGLSAPLGERSTSVDVQQGEPQSSHRQPAETASLQVGEHVPANTNLPVDATLPTIGTNPSLPAIGTSLPATDTNLPGDANMWDDFAKWQMLTNLQAGTTFLADSPIEDQIFGAHASQQVVPAALSQPGAPYYSFPIDPGFRFDPLPSSSVIDPRLTEAADAELAHYVQSGATTGDSESFDTIP</sequence>
<name>A0ABQ8KCZ8_9APHY</name>
<accession>A0ABQ8KCZ8</accession>
<evidence type="ECO:0000313" key="2">
    <source>
        <dbReference type="EMBL" id="KAH9834911.1"/>
    </source>
</evidence>
<proteinExistence type="predicted"/>
<dbReference type="RefSeq" id="XP_047777397.1">
    <property type="nucleotide sequence ID" value="XM_047921653.1"/>
</dbReference>
<dbReference type="Proteomes" id="UP000814176">
    <property type="component" value="Unassembled WGS sequence"/>
</dbReference>
<feature type="region of interest" description="Disordered" evidence="1">
    <location>
        <begin position="409"/>
        <end position="428"/>
    </location>
</feature>
<dbReference type="EMBL" id="JADCUA010000014">
    <property type="protein sequence ID" value="KAH9834911.1"/>
    <property type="molecule type" value="Genomic_DNA"/>
</dbReference>
<protein>
    <submittedName>
        <fullName evidence="2">Uncharacterized protein</fullName>
    </submittedName>
</protein>
<dbReference type="GeneID" id="72002385"/>
<evidence type="ECO:0000313" key="3">
    <source>
        <dbReference type="Proteomes" id="UP000814176"/>
    </source>
</evidence>
<reference evidence="2 3" key="1">
    <citation type="journal article" date="2021" name="Environ. Microbiol.">
        <title>Gene family expansions and transcriptome signatures uncover fungal adaptations to wood decay.</title>
        <authorList>
            <person name="Hage H."/>
            <person name="Miyauchi S."/>
            <person name="Viragh M."/>
            <person name="Drula E."/>
            <person name="Min B."/>
            <person name="Chaduli D."/>
            <person name="Navarro D."/>
            <person name="Favel A."/>
            <person name="Norest M."/>
            <person name="Lesage-Meessen L."/>
            <person name="Balint B."/>
            <person name="Merenyi Z."/>
            <person name="de Eugenio L."/>
            <person name="Morin E."/>
            <person name="Martinez A.T."/>
            <person name="Baldrian P."/>
            <person name="Stursova M."/>
            <person name="Martinez M.J."/>
            <person name="Novotny C."/>
            <person name="Magnuson J.K."/>
            <person name="Spatafora J.W."/>
            <person name="Maurice S."/>
            <person name="Pangilinan J."/>
            <person name="Andreopoulos W."/>
            <person name="LaButti K."/>
            <person name="Hundley H."/>
            <person name="Na H."/>
            <person name="Kuo A."/>
            <person name="Barry K."/>
            <person name="Lipzen A."/>
            <person name="Henrissat B."/>
            <person name="Riley R."/>
            <person name="Ahrendt S."/>
            <person name="Nagy L.G."/>
            <person name="Grigoriev I.V."/>
            <person name="Martin F."/>
            <person name="Rosso M.N."/>
        </authorList>
    </citation>
    <scope>NUCLEOTIDE SEQUENCE [LARGE SCALE GENOMIC DNA]</scope>
    <source>
        <strain evidence="2 3">CIRM-BRFM 1785</strain>
    </source>
</reference>
<gene>
    <name evidence="2" type="ORF">C8Q71DRAFT_724890</name>
</gene>
<feature type="region of interest" description="Disordered" evidence="1">
    <location>
        <begin position="108"/>
        <end position="137"/>
    </location>
</feature>
<feature type="region of interest" description="Disordered" evidence="1">
    <location>
        <begin position="221"/>
        <end position="248"/>
    </location>
</feature>
<organism evidence="2 3">
    <name type="scientific">Rhodofomes roseus</name>
    <dbReference type="NCBI Taxonomy" id="34475"/>
    <lineage>
        <taxon>Eukaryota</taxon>
        <taxon>Fungi</taxon>
        <taxon>Dikarya</taxon>
        <taxon>Basidiomycota</taxon>
        <taxon>Agaricomycotina</taxon>
        <taxon>Agaricomycetes</taxon>
        <taxon>Polyporales</taxon>
        <taxon>Rhodofomes</taxon>
    </lineage>
</organism>
<evidence type="ECO:0000256" key="1">
    <source>
        <dbReference type="SAM" id="MobiDB-lite"/>
    </source>
</evidence>
<comment type="caution">
    <text evidence="2">The sequence shown here is derived from an EMBL/GenBank/DDBJ whole genome shotgun (WGS) entry which is preliminary data.</text>
</comment>